<feature type="region of interest" description="Disordered" evidence="1">
    <location>
        <begin position="234"/>
        <end position="261"/>
    </location>
</feature>
<dbReference type="HOGENOM" id="CLU_1066240_0_0_1"/>
<keyword evidence="3" id="KW-1185">Reference proteome</keyword>
<name>A0A0C9U319_SPHS4</name>
<feature type="compositionally biased region" description="Pro residues" evidence="1">
    <location>
        <begin position="31"/>
        <end position="48"/>
    </location>
</feature>
<evidence type="ECO:0000313" key="2">
    <source>
        <dbReference type="EMBL" id="KIJ37253.1"/>
    </source>
</evidence>
<reference evidence="2 3" key="1">
    <citation type="submission" date="2014-06" db="EMBL/GenBank/DDBJ databases">
        <title>Evolutionary Origins and Diversification of the Mycorrhizal Mutualists.</title>
        <authorList>
            <consortium name="DOE Joint Genome Institute"/>
            <consortium name="Mycorrhizal Genomics Consortium"/>
            <person name="Kohler A."/>
            <person name="Kuo A."/>
            <person name="Nagy L.G."/>
            <person name="Floudas D."/>
            <person name="Copeland A."/>
            <person name="Barry K.W."/>
            <person name="Cichocki N."/>
            <person name="Veneault-Fourrey C."/>
            <person name="LaButti K."/>
            <person name="Lindquist E.A."/>
            <person name="Lipzen A."/>
            <person name="Lundell T."/>
            <person name="Morin E."/>
            <person name="Murat C."/>
            <person name="Riley R."/>
            <person name="Ohm R."/>
            <person name="Sun H."/>
            <person name="Tunlid A."/>
            <person name="Henrissat B."/>
            <person name="Grigoriev I.V."/>
            <person name="Hibbett D.S."/>
            <person name="Martin F."/>
        </authorList>
    </citation>
    <scope>NUCLEOTIDE SEQUENCE [LARGE SCALE GENOMIC DNA]</scope>
    <source>
        <strain evidence="2 3">SS14</strain>
    </source>
</reference>
<dbReference type="Proteomes" id="UP000054279">
    <property type="component" value="Unassembled WGS sequence"/>
</dbReference>
<sequence length="261" mass="28090">MVMIYGAVVLRVDPSLTVSVPHSWDPLIQLPSPPESPNPHISPQPQPQPSQNHRKRRSPSSSATSPEEPPEDTQRERPHKRQKVSGATSTASKAIKPTAKRRRHSSSSSSSKSFSSSSIGSGSSSSASSSSTPQVGVAPSDLSDVDDRNNSGILYQSAEIVTTPLAERLALSPSPPPLNIPSPTGSFSILHDEDQSLPDLSNSDFDFARDIERFCTFKLPELSESVGYNPYGFGEDNESRNATIQINDAPYAQHMDGVANQ</sequence>
<organism evidence="2 3">
    <name type="scientific">Sphaerobolus stellatus (strain SS14)</name>
    <dbReference type="NCBI Taxonomy" id="990650"/>
    <lineage>
        <taxon>Eukaryota</taxon>
        <taxon>Fungi</taxon>
        <taxon>Dikarya</taxon>
        <taxon>Basidiomycota</taxon>
        <taxon>Agaricomycotina</taxon>
        <taxon>Agaricomycetes</taxon>
        <taxon>Phallomycetidae</taxon>
        <taxon>Geastrales</taxon>
        <taxon>Sphaerobolaceae</taxon>
        <taxon>Sphaerobolus</taxon>
    </lineage>
</organism>
<evidence type="ECO:0000256" key="1">
    <source>
        <dbReference type="SAM" id="MobiDB-lite"/>
    </source>
</evidence>
<evidence type="ECO:0000313" key="3">
    <source>
        <dbReference type="Proteomes" id="UP000054279"/>
    </source>
</evidence>
<dbReference type="AlphaFoldDB" id="A0A0C9U319"/>
<proteinExistence type="predicted"/>
<feature type="compositionally biased region" description="Low complexity" evidence="1">
    <location>
        <begin position="106"/>
        <end position="131"/>
    </location>
</feature>
<feature type="region of interest" description="Disordered" evidence="1">
    <location>
        <begin position="172"/>
        <end position="195"/>
    </location>
</feature>
<accession>A0A0C9U319</accession>
<gene>
    <name evidence="2" type="ORF">M422DRAFT_69398</name>
</gene>
<feature type="region of interest" description="Disordered" evidence="1">
    <location>
        <begin position="27"/>
        <end position="150"/>
    </location>
</feature>
<protein>
    <submittedName>
        <fullName evidence="2">Uncharacterized protein</fullName>
    </submittedName>
</protein>
<dbReference type="EMBL" id="KN837170">
    <property type="protein sequence ID" value="KIJ37253.1"/>
    <property type="molecule type" value="Genomic_DNA"/>
</dbReference>